<evidence type="ECO:0000259" key="8">
    <source>
        <dbReference type="PROSITE" id="PS51918"/>
    </source>
</evidence>
<keyword evidence="6" id="KW-0411">Iron-sulfur</keyword>
<dbReference type="Gene3D" id="3.20.20.70">
    <property type="entry name" value="Aldolase class I"/>
    <property type="match status" value="1"/>
</dbReference>
<keyword evidence="10" id="KW-1185">Reference proteome</keyword>
<evidence type="ECO:0000313" key="10">
    <source>
        <dbReference type="Proteomes" id="UP001431181"/>
    </source>
</evidence>
<dbReference type="CDD" id="cd01335">
    <property type="entry name" value="Radical_SAM"/>
    <property type="match status" value="1"/>
</dbReference>
<evidence type="ECO:0000256" key="4">
    <source>
        <dbReference type="ARBA" id="ARBA00022723"/>
    </source>
</evidence>
<dbReference type="Proteomes" id="UP001431181">
    <property type="component" value="Unassembled WGS sequence"/>
</dbReference>
<evidence type="ECO:0000313" key="9">
    <source>
        <dbReference type="EMBL" id="MCW4627717.1"/>
    </source>
</evidence>
<keyword evidence="3" id="KW-0949">S-adenosyl-L-methionine</keyword>
<dbReference type="Pfam" id="PF04055">
    <property type="entry name" value="Radical_SAM"/>
    <property type="match status" value="1"/>
</dbReference>
<sequence>MLLLITADKMVVSDMVSHKAIDRINHFGVMVKPSSSVCNIDCTYCFYLEKEHLYPDRKKQWRMNNTTLENYIREQIQSQQGEVIDFVWQGGEPTLLGVDFFRQVIAFQEHYRGYKTVTNSLQTNATLLDKEWALFFKEHHFLIGVSIDGDRISNDTYRLSRKGKSTFDETLKGVALLKKHNVDFNTLTVVNAENVKRPLNVYAFLKRIGSRYMQFIPLVERKAIVPDSHGLTLIQPTFSGESNLAEWSVPAKAYGKFLNTIFDHWIQNDLGDVFVMNFEQTMSQLVGRPGACVFSETCGNGLAMESNGDVYSCDHYVYPEHKLGNVNETSLIDLVNLPQNLKFGQDKLNNISVDCHQCEVRSVCHGGCPKHRFESSSDGLLNRNYLCDGFKAHFSHAVPKMSETIGLLSHQLPMKKVKQEIRRRFYS</sequence>
<dbReference type="InterPro" id="IPR034491">
    <property type="entry name" value="Anaerob_Ser_sulfatase-maturase"/>
</dbReference>
<reference evidence="9" key="1">
    <citation type="submission" date="2022-11" db="EMBL/GenBank/DDBJ databases">
        <title>Marinomonas sp. nov., isolated from marine algae.</title>
        <authorList>
            <person name="Choi D.G."/>
            <person name="Kim J.M."/>
            <person name="Lee J.K."/>
            <person name="Baek J.H."/>
            <person name="Jeon C.O."/>
        </authorList>
    </citation>
    <scope>NUCLEOTIDE SEQUENCE</scope>
    <source>
        <strain evidence="9">KJ51-3</strain>
    </source>
</reference>
<dbReference type="SFLD" id="SFLDF00285">
    <property type="entry name" value="anaerobic_Ser-type_sulfatase-m"/>
    <property type="match status" value="1"/>
</dbReference>
<gene>
    <name evidence="9" type="ORF">ONZ52_01245</name>
</gene>
<dbReference type="PANTHER" id="PTHR43273">
    <property type="entry name" value="ANAEROBIC SULFATASE-MATURATING ENZYME HOMOLOG ASLB-RELATED"/>
    <property type="match status" value="1"/>
</dbReference>
<dbReference type="SFLD" id="SFLDG01067">
    <property type="entry name" value="SPASM/twitch_domain_containing"/>
    <property type="match status" value="1"/>
</dbReference>
<keyword evidence="2" id="KW-0004">4Fe-4S</keyword>
<dbReference type="Pfam" id="PF13186">
    <property type="entry name" value="SPASM"/>
    <property type="match status" value="1"/>
</dbReference>
<accession>A0ABT3KB15</accession>
<dbReference type="SFLD" id="SFLDG01072">
    <property type="entry name" value="dehydrogenase_like"/>
    <property type="match status" value="1"/>
</dbReference>
<evidence type="ECO:0000256" key="5">
    <source>
        <dbReference type="ARBA" id="ARBA00023004"/>
    </source>
</evidence>
<dbReference type="PANTHER" id="PTHR43273:SF3">
    <property type="entry name" value="ANAEROBIC SULFATASE-MATURATING ENZYME HOMOLOG ASLB-RELATED"/>
    <property type="match status" value="1"/>
</dbReference>
<dbReference type="SFLD" id="SFLDS00029">
    <property type="entry name" value="Radical_SAM"/>
    <property type="match status" value="1"/>
</dbReference>
<dbReference type="NCBIfam" id="TIGR04085">
    <property type="entry name" value="rSAM_more_4Fe4S"/>
    <property type="match status" value="1"/>
</dbReference>
<dbReference type="InterPro" id="IPR013785">
    <property type="entry name" value="Aldolase_TIM"/>
</dbReference>
<organism evidence="9 10">
    <name type="scientific">Marinomonas rhodophyticola</name>
    <dbReference type="NCBI Taxonomy" id="2992803"/>
    <lineage>
        <taxon>Bacteria</taxon>
        <taxon>Pseudomonadati</taxon>
        <taxon>Pseudomonadota</taxon>
        <taxon>Gammaproteobacteria</taxon>
        <taxon>Oceanospirillales</taxon>
        <taxon>Oceanospirillaceae</taxon>
        <taxon>Marinomonas</taxon>
    </lineage>
</organism>
<dbReference type="EMBL" id="JAPEUL010000004">
    <property type="protein sequence ID" value="MCW4627717.1"/>
    <property type="molecule type" value="Genomic_DNA"/>
</dbReference>
<protein>
    <submittedName>
        <fullName evidence="9">Anaerobic sulfatase maturase</fullName>
    </submittedName>
</protein>
<dbReference type="InterPro" id="IPR023885">
    <property type="entry name" value="4Fe4S-binding_SPASM_dom"/>
</dbReference>
<dbReference type="InterPro" id="IPR007197">
    <property type="entry name" value="rSAM"/>
</dbReference>
<comment type="cofactor">
    <cofactor evidence="1">
        <name>[4Fe-4S] cluster</name>
        <dbReference type="ChEBI" id="CHEBI:49883"/>
    </cofactor>
</comment>
<evidence type="ECO:0000256" key="7">
    <source>
        <dbReference type="ARBA" id="ARBA00023601"/>
    </source>
</evidence>
<dbReference type="InterPro" id="IPR047207">
    <property type="entry name" value="SPASM_anSME"/>
</dbReference>
<name>A0ABT3KB15_9GAMM</name>
<dbReference type="SFLD" id="SFLDG01384">
    <property type="entry name" value="thioether_bond_formation_requi"/>
    <property type="match status" value="1"/>
</dbReference>
<comment type="caution">
    <text evidence="9">The sequence shown here is derived from an EMBL/GenBank/DDBJ whole genome shotgun (WGS) entry which is preliminary data.</text>
</comment>
<proteinExistence type="inferred from homology"/>
<evidence type="ECO:0000256" key="3">
    <source>
        <dbReference type="ARBA" id="ARBA00022691"/>
    </source>
</evidence>
<dbReference type="InterPro" id="IPR023867">
    <property type="entry name" value="Sulphatase_maturase_rSAM"/>
</dbReference>
<dbReference type="PROSITE" id="PS51918">
    <property type="entry name" value="RADICAL_SAM"/>
    <property type="match status" value="1"/>
</dbReference>
<keyword evidence="4" id="KW-0479">Metal-binding</keyword>
<dbReference type="CDD" id="cd21120">
    <property type="entry name" value="SPASM_anSME"/>
    <property type="match status" value="1"/>
</dbReference>
<feature type="domain" description="Radical SAM core" evidence="8">
    <location>
        <begin position="23"/>
        <end position="267"/>
    </location>
</feature>
<dbReference type="NCBIfam" id="TIGR03942">
    <property type="entry name" value="sulfatase_rSAM"/>
    <property type="match status" value="1"/>
</dbReference>
<evidence type="ECO:0000256" key="1">
    <source>
        <dbReference type="ARBA" id="ARBA00001966"/>
    </source>
</evidence>
<dbReference type="SFLD" id="SFLDG01386">
    <property type="entry name" value="main_SPASM_domain-containing"/>
    <property type="match status" value="1"/>
</dbReference>
<evidence type="ECO:0000256" key="6">
    <source>
        <dbReference type="ARBA" id="ARBA00023014"/>
    </source>
</evidence>
<evidence type="ECO:0000256" key="2">
    <source>
        <dbReference type="ARBA" id="ARBA00022485"/>
    </source>
</evidence>
<dbReference type="InterPro" id="IPR058240">
    <property type="entry name" value="rSAM_sf"/>
</dbReference>
<dbReference type="SUPFAM" id="SSF102114">
    <property type="entry name" value="Radical SAM enzymes"/>
    <property type="match status" value="1"/>
</dbReference>
<comment type="similarity">
    <text evidence="7">Belongs to the radical SAM superfamily. Anaerobic sulfatase-maturating enzyme family.</text>
</comment>
<keyword evidence="5" id="KW-0408">Iron</keyword>
<dbReference type="RefSeq" id="WP_265216818.1">
    <property type="nucleotide sequence ID" value="NZ_JAPEUL010000004.1"/>
</dbReference>